<dbReference type="InterPro" id="IPR036390">
    <property type="entry name" value="WH_DNA-bd_sf"/>
</dbReference>
<organism evidence="6 7">
    <name type="scientific">Helicobacter pullorum</name>
    <dbReference type="NCBI Taxonomy" id="35818"/>
    <lineage>
        <taxon>Bacteria</taxon>
        <taxon>Pseudomonadati</taxon>
        <taxon>Campylobacterota</taxon>
        <taxon>Epsilonproteobacteria</taxon>
        <taxon>Campylobacterales</taxon>
        <taxon>Helicobacteraceae</taxon>
        <taxon>Helicobacter</taxon>
    </lineage>
</organism>
<gene>
    <name evidence="6" type="ORF">HPU229334_02510</name>
</gene>
<accession>A0A0N0LTT6</accession>
<dbReference type="GO" id="GO:0000976">
    <property type="term" value="F:transcription cis-regulatory region binding"/>
    <property type="evidence" value="ECO:0007669"/>
    <property type="project" value="TreeGrafter"/>
</dbReference>
<evidence type="ECO:0000256" key="3">
    <source>
        <dbReference type="ARBA" id="ARBA00023125"/>
    </source>
</evidence>
<dbReference type="Proteomes" id="UP000037997">
    <property type="component" value="Unassembled WGS sequence"/>
</dbReference>
<dbReference type="PANTHER" id="PTHR30126">
    <property type="entry name" value="HTH-TYPE TRANSCRIPTIONAL REGULATOR"/>
    <property type="match status" value="1"/>
</dbReference>
<protein>
    <submittedName>
        <fullName evidence="6">Transcriptional regulator</fullName>
    </submittedName>
</protein>
<dbReference type="EMBL" id="JNOC01000016">
    <property type="protein sequence ID" value="KPH56281.1"/>
    <property type="molecule type" value="Genomic_DNA"/>
</dbReference>
<feature type="domain" description="HTH lysR-type" evidence="5">
    <location>
        <begin position="1"/>
        <end position="60"/>
    </location>
</feature>
<name>A0A0N0LTT6_9HELI</name>
<proteinExistence type="inferred from homology"/>
<comment type="caution">
    <text evidence="6">The sequence shown here is derived from an EMBL/GenBank/DDBJ whole genome shotgun (WGS) entry which is preliminary data.</text>
</comment>
<dbReference type="PATRIC" id="fig|35818.11.peg.491"/>
<dbReference type="InterPro" id="IPR000847">
    <property type="entry name" value="LysR_HTH_N"/>
</dbReference>
<dbReference type="AlphaFoldDB" id="A0A0N0LTT6"/>
<dbReference type="SUPFAM" id="SSF53850">
    <property type="entry name" value="Periplasmic binding protein-like II"/>
    <property type="match status" value="1"/>
</dbReference>
<dbReference type="STRING" id="35818.HPU229336_08080"/>
<comment type="similarity">
    <text evidence="1">Belongs to the LysR transcriptional regulatory family.</text>
</comment>
<dbReference type="PANTHER" id="PTHR30126:SF40">
    <property type="entry name" value="HTH-TYPE TRANSCRIPTIONAL REGULATOR GLTR"/>
    <property type="match status" value="1"/>
</dbReference>
<keyword evidence="3" id="KW-0238">DNA-binding</keyword>
<dbReference type="SUPFAM" id="SSF46785">
    <property type="entry name" value="Winged helix' DNA-binding domain"/>
    <property type="match status" value="1"/>
</dbReference>
<dbReference type="Gene3D" id="3.40.190.290">
    <property type="match status" value="1"/>
</dbReference>
<dbReference type="RefSeq" id="WP_054197632.1">
    <property type="nucleotide sequence ID" value="NZ_JNOC01000016.1"/>
</dbReference>
<dbReference type="InterPro" id="IPR036388">
    <property type="entry name" value="WH-like_DNA-bd_sf"/>
</dbReference>
<dbReference type="Pfam" id="PF03466">
    <property type="entry name" value="LysR_substrate"/>
    <property type="match status" value="1"/>
</dbReference>
<evidence type="ECO:0000256" key="1">
    <source>
        <dbReference type="ARBA" id="ARBA00009437"/>
    </source>
</evidence>
<dbReference type="InterPro" id="IPR005119">
    <property type="entry name" value="LysR_subst-bd"/>
</dbReference>
<evidence type="ECO:0000256" key="4">
    <source>
        <dbReference type="ARBA" id="ARBA00023163"/>
    </source>
</evidence>
<evidence type="ECO:0000256" key="2">
    <source>
        <dbReference type="ARBA" id="ARBA00023015"/>
    </source>
</evidence>
<keyword evidence="2" id="KW-0805">Transcription regulation</keyword>
<dbReference type="GO" id="GO:0003700">
    <property type="term" value="F:DNA-binding transcription factor activity"/>
    <property type="evidence" value="ECO:0007669"/>
    <property type="project" value="InterPro"/>
</dbReference>
<dbReference type="PRINTS" id="PR00039">
    <property type="entry name" value="HTHLYSR"/>
</dbReference>
<evidence type="ECO:0000313" key="7">
    <source>
        <dbReference type="Proteomes" id="UP000037997"/>
    </source>
</evidence>
<reference evidence="6 7" key="1">
    <citation type="submission" date="2014-06" db="EMBL/GenBank/DDBJ databases">
        <title>Helicobacter pullorum isolates in fresh chicken meat - phenotypic and genotypic features.</title>
        <authorList>
            <person name="Borges V."/>
            <person name="Santos A."/>
            <person name="Correia C.B."/>
            <person name="Saraiva M."/>
            <person name="Menard A."/>
            <person name="Vieira L."/>
            <person name="Sampaio D.A."/>
            <person name="Gomes J.P."/>
            <person name="Oleastro M."/>
        </authorList>
    </citation>
    <scope>NUCLEOTIDE SEQUENCE [LARGE SCALE GENOMIC DNA]</scope>
    <source>
        <strain evidence="6 7">229334/12</strain>
    </source>
</reference>
<evidence type="ECO:0000259" key="5">
    <source>
        <dbReference type="PROSITE" id="PS50931"/>
    </source>
</evidence>
<keyword evidence="4" id="KW-0804">Transcription</keyword>
<evidence type="ECO:0000313" key="6">
    <source>
        <dbReference type="EMBL" id="KPH56281.1"/>
    </source>
</evidence>
<sequence>MLYDFTKLRTFMIVVKEKSFSRASMKMGVSQPAVTQQIKHLELYFNTKIIVRRKSGIGLTKEGEELLLIASKIDKILHSHQKEIMHNIHRKEAVKIVCSPTIGNFILPTLLPKLTKEVYPNIQYSISTSLKAIEDLQCGGNGAGEIKMALIESPIFREDIVYREWLEDEIILASTAPLPRVIKEEDLFAYEWINLSLGTHKFAAIKNYLEKLEIEVDKLKIFKQFETYQEVKKCLLRESQKKSKRAKRYMAFLPYLYIKDELQKKQFYYSKIRGLKLKRRMYLAFCKEDRNDSLIENIGDYLIFNTKIPMY</sequence>
<dbReference type="Gene3D" id="1.10.10.10">
    <property type="entry name" value="Winged helix-like DNA-binding domain superfamily/Winged helix DNA-binding domain"/>
    <property type="match status" value="1"/>
</dbReference>
<dbReference type="Pfam" id="PF00126">
    <property type="entry name" value="HTH_1"/>
    <property type="match status" value="1"/>
</dbReference>
<dbReference type="PROSITE" id="PS50931">
    <property type="entry name" value="HTH_LYSR"/>
    <property type="match status" value="1"/>
</dbReference>